<gene>
    <name evidence="1" type="ORF">TCNE_LOCUS2824</name>
</gene>
<dbReference type="InterPro" id="IPR052434">
    <property type="entry name" value="Tectonic-like_complex_comp"/>
</dbReference>
<reference evidence="3" key="1">
    <citation type="submission" date="2016-06" db="UniProtKB">
        <authorList>
            <consortium name="WormBaseParasite"/>
        </authorList>
    </citation>
    <scope>IDENTIFICATION</scope>
</reference>
<protein>
    <submittedName>
        <fullName evidence="3">NUC194 domain-containing protein</fullName>
    </submittedName>
</protein>
<evidence type="ECO:0000313" key="1">
    <source>
        <dbReference type="EMBL" id="VDM28541.1"/>
    </source>
</evidence>
<evidence type="ECO:0000313" key="3">
    <source>
        <dbReference type="WBParaSite" id="TCNE_0000282401-mRNA-1"/>
    </source>
</evidence>
<accession>A0A183U2V4</accession>
<dbReference type="WBParaSite" id="TCNE_0000282401-mRNA-1">
    <property type="protein sequence ID" value="TCNE_0000282401-mRNA-1"/>
    <property type="gene ID" value="TCNE_0000282401"/>
</dbReference>
<evidence type="ECO:0000313" key="2">
    <source>
        <dbReference type="Proteomes" id="UP000050794"/>
    </source>
</evidence>
<dbReference type="AlphaFoldDB" id="A0A183U2V4"/>
<sequence>MMLILLHITVFFAKPKPQPRSDEEEFQRLCITYEKKRSPHVDAETGMQRTGINFFFPESKYDYSILKQRLGSDFIDSSGNVLGSEPFLTDKPLKVYFDGFFPIIPHLFEDPTPYLADPGSEILKPDRDDDERPLCTYMKAEDWKTASKHFEQKQFAELDIDINRVVFDHHWLFSKEDMICSVIRNLHTTQTIRANEALLILRELISEKRRAETSDPADINLQSSIETKIAELISDLEEKQNNYIRLGQLIEENWHRLRLTRLEQGFSSTTLTVQKSISTAEEIADS</sequence>
<dbReference type="GO" id="GO:0035869">
    <property type="term" value="C:ciliary transition zone"/>
    <property type="evidence" value="ECO:0007669"/>
    <property type="project" value="TreeGrafter"/>
</dbReference>
<organism evidence="2 3">
    <name type="scientific">Toxocara canis</name>
    <name type="common">Canine roundworm</name>
    <dbReference type="NCBI Taxonomy" id="6265"/>
    <lineage>
        <taxon>Eukaryota</taxon>
        <taxon>Metazoa</taxon>
        <taxon>Ecdysozoa</taxon>
        <taxon>Nematoda</taxon>
        <taxon>Chromadorea</taxon>
        <taxon>Rhabditida</taxon>
        <taxon>Spirurina</taxon>
        <taxon>Ascaridomorpha</taxon>
        <taxon>Ascaridoidea</taxon>
        <taxon>Toxocaridae</taxon>
        <taxon>Toxocara</taxon>
    </lineage>
</organism>
<proteinExistence type="predicted"/>
<dbReference type="GO" id="GO:1905515">
    <property type="term" value="P:non-motile cilium assembly"/>
    <property type="evidence" value="ECO:0007669"/>
    <property type="project" value="TreeGrafter"/>
</dbReference>
<dbReference type="PANTHER" id="PTHR20837:SF0">
    <property type="entry name" value="COILED-COIL AND C2 DOMAIN-CONTAINING PROTEIN 2A"/>
    <property type="match status" value="1"/>
</dbReference>
<dbReference type="PANTHER" id="PTHR20837">
    <property type="entry name" value="CENTROSOMAL PROTEIN-RELATED"/>
    <property type="match status" value="1"/>
</dbReference>
<dbReference type="Proteomes" id="UP000050794">
    <property type="component" value="Unassembled WGS sequence"/>
</dbReference>
<dbReference type="EMBL" id="UYWY01003101">
    <property type="protein sequence ID" value="VDM28541.1"/>
    <property type="molecule type" value="Genomic_DNA"/>
</dbReference>
<name>A0A183U2V4_TOXCA</name>
<dbReference type="GO" id="GO:1904491">
    <property type="term" value="P:protein localization to ciliary transition zone"/>
    <property type="evidence" value="ECO:0007669"/>
    <property type="project" value="TreeGrafter"/>
</dbReference>
<keyword evidence="2" id="KW-1185">Reference proteome</keyword>
<reference evidence="1 2" key="2">
    <citation type="submission" date="2018-11" db="EMBL/GenBank/DDBJ databases">
        <authorList>
            <consortium name="Pathogen Informatics"/>
        </authorList>
    </citation>
    <scope>NUCLEOTIDE SEQUENCE [LARGE SCALE GENOMIC DNA]</scope>
</reference>